<proteinExistence type="predicted"/>
<reference evidence="1 2" key="1">
    <citation type="submission" date="2018-06" db="EMBL/GenBank/DDBJ databases">
        <title>Comparative genomics reveals the genomic features of Rhizophagus irregularis, R. cerebriforme, R. diaphanum and Gigaspora rosea, and their symbiotic lifestyle signature.</title>
        <authorList>
            <person name="Morin E."/>
            <person name="San Clemente H."/>
            <person name="Chen E.C.H."/>
            <person name="De La Providencia I."/>
            <person name="Hainaut M."/>
            <person name="Kuo A."/>
            <person name="Kohler A."/>
            <person name="Murat C."/>
            <person name="Tang N."/>
            <person name="Roy S."/>
            <person name="Loubradou J."/>
            <person name="Henrissat B."/>
            <person name="Grigoriev I.V."/>
            <person name="Corradi N."/>
            <person name="Roux C."/>
            <person name="Martin F.M."/>
        </authorList>
    </citation>
    <scope>NUCLEOTIDE SEQUENCE [LARGE SCALE GENOMIC DNA]</scope>
    <source>
        <strain evidence="1 2">DAOM 227022</strain>
    </source>
</reference>
<name>A0A397SKM1_9GLOM</name>
<dbReference type="Proteomes" id="UP000265703">
    <property type="component" value="Unassembled WGS sequence"/>
</dbReference>
<organism evidence="1 2">
    <name type="scientific">Glomus cerebriforme</name>
    <dbReference type="NCBI Taxonomy" id="658196"/>
    <lineage>
        <taxon>Eukaryota</taxon>
        <taxon>Fungi</taxon>
        <taxon>Fungi incertae sedis</taxon>
        <taxon>Mucoromycota</taxon>
        <taxon>Glomeromycotina</taxon>
        <taxon>Glomeromycetes</taxon>
        <taxon>Glomerales</taxon>
        <taxon>Glomeraceae</taxon>
        <taxon>Glomus</taxon>
    </lineage>
</organism>
<evidence type="ECO:0000313" key="2">
    <source>
        <dbReference type="Proteomes" id="UP000265703"/>
    </source>
</evidence>
<protein>
    <submittedName>
        <fullName evidence="1">Uncharacterized protein</fullName>
    </submittedName>
</protein>
<dbReference type="AlphaFoldDB" id="A0A397SKM1"/>
<sequence length="74" mass="8731">MHFIIIIIYFLSLHVSYAYLRIMPIQKKLNEYIRWLIVEKSLEGLSCRTITGHLNISKSSISRVCLHFQKYGCV</sequence>
<gene>
    <name evidence="1" type="ORF">C1645_786585</name>
</gene>
<dbReference type="EMBL" id="QKYT01000579">
    <property type="protein sequence ID" value="RIA83361.1"/>
    <property type="molecule type" value="Genomic_DNA"/>
</dbReference>
<dbReference type="InterPro" id="IPR009057">
    <property type="entry name" value="Homeodomain-like_sf"/>
</dbReference>
<dbReference type="InterPro" id="IPR036388">
    <property type="entry name" value="WH-like_DNA-bd_sf"/>
</dbReference>
<dbReference type="OrthoDB" id="2429111at2759"/>
<dbReference type="Pfam" id="PF13384">
    <property type="entry name" value="HTH_23"/>
    <property type="match status" value="1"/>
</dbReference>
<evidence type="ECO:0000313" key="1">
    <source>
        <dbReference type="EMBL" id="RIA83361.1"/>
    </source>
</evidence>
<comment type="caution">
    <text evidence="1">The sequence shown here is derived from an EMBL/GenBank/DDBJ whole genome shotgun (WGS) entry which is preliminary data.</text>
</comment>
<accession>A0A397SKM1</accession>
<dbReference type="Gene3D" id="1.10.10.10">
    <property type="entry name" value="Winged helix-like DNA-binding domain superfamily/Winged helix DNA-binding domain"/>
    <property type="match status" value="1"/>
</dbReference>
<keyword evidence="2" id="KW-1185">Reference proteome</keyword>
<dbReference type="SUPFAM" id="SSF46689">
    <property type="entry name" value="Homeodomain-like"/>
    <property type="match status" value="1"/>
</dbReference>